<dbReference type="AlphaFoldDB" id="A0A8S1LW22"/>
<protein>
    <submittedName>
        <fullName evidence="2">Uncharacterized protein</fullName>
    </submittedName>
</protein>
<accession>A0A8S1LW22</accession>
<name>A0A8S1LW22_9CILI</name>
<feature type="compositionally biased region" description="Polar residues" evidence="1">
    <location>
        <begin position="437"/>
        <end position="466"/>
    </location>
</feature>
<feature type="region of interest" description="Disordered" evidence="1">
    <location>
        <begin position="421"/>
        <end position="466"/>
    </location>
</feature>
<gene>
    <name evidence="2" type="ORF">PSON_ATCC_30995.1.T0280199</name>
</gene>
<comment type="caution">
    <text evidence="2">The sequence shown here is derived from an EMBL/GenBank/DDBJ whole genome shotgun (WGS) entry which is preliminary data.</text>
</comment>
<dbReference type="Proteomes" id="UP000692954">
    <property type="component" value="Unassembled WGS sequence"/>
</dbReference>
<feature type="compositionally biased region" description="Low complexity" evidence="1">
    <location>
        <begin position="421"/>
        <end position="436"/>
    </location>
</feature>
<reference evidence="2" key="1">
    <citation type="submission" date="2021-01" db="EMBL/GenBank/DDBJ databases">
        <authorList>
            <consortium name="Genoscope - CEA"/>
            <person name="William W."/>
        </authorList>
    </citation>
    <scope>NUCLEOTIDE SEQUENCE</scope>
</reference>
<proteinExistence type="predicted"/>
<evidence type="ECO:0000256" key="1">
    <source>
        <dbReference type="SAM" id="MobiDB-lite"/>
    </source>
</evidence>
<evidence type="ECO:0000313" key="2">
    <source>
        <dbReference type="EMBL" id="CAD8071677.1"/>
    </source>
</evidence>
<sequence>MEITLTATIFSFFGWNVYLLIKKYRERMRQNYLQNLIDQESDYLIMNVAPYKKIKVNEEKQTIIKKTTSEELESSSDDFELMQYRRRKTVLEEVKQEKFQEQTYIENTKSFDMLTLPRRKDRKNHKTNRDFSFTSQNQELKEVKRYRKNSKIIMDDSLLIESPKQTNQKSSNKVSEKKINQFEFSNLKDQFEIQDFRQEFENCNTNLVSQIELKQDNQNVVENQNTSQLFPLQLLKPIEQTNDKLNQQQEEPSNIFGKFITQTKPQQDQQQQEQKQQSPQKSQTQPLQNNIGLFSNELKTVNTSLFPLNNEQPIQLQFNQIQQNQNNICQPVNNKQVNEQQQPQKQEPQKMNLFQSFSQTNVTVPNFNLNNQNQDNINQNSINETKQSSINQANISQSFTFGNNSNIQTNSQIGLFSGLITNLTTPTNPPQDQQSNKQSLFSQPPQQTQSNPVQSQPNTGTSLFGNSIFQFPQQKEQSQQSQAGGLFNFSSNIQTGTGLFSNLKKN</sequence>
<dbReference type="OrthoDB" id="310927at2759"/>
<keyword evidence="3" id="KW-1185">Reference proteome</keyword>
<feature type="region of interest" description="Disordered" evidence="1">
    <location>
        <begin position="262"/>
        <end position="287"/>
    </location>
</feature>
<organism evidence="2 3">
    <name type="scientific">Paramecium sonneborni</name>
    <dbReference type="NCBI Taxonomy" id="65129"/>
    <lineage>
        <taxon>Eukaryota</taxon>
        <taxon>Sar</taxon>
        <taxon>Alveolata</taxon>
        <taxon>Ciliophora</taxon>
        <taxon>Intramacronucleata</taxon>
        <taxon>Oligohymenophorea</taxon>
        <taxon>Peniculida</taxon>
        <taxon>Parameciidae</taxon>
        <taxon>Paramecium</taxon>
    </lineage>
</organism>
<evidence type="ECO:0000313" key="3">
    <source>
        <dbReference type="Proteomes" id="UP000692954"/>
    </source>
</evidence>
<dbReference type="EMBL" id="CAJJDN010000028">
    <property type="protein sequence ID" value="CAD8071677.1"/>
    <property type="molecule type" value="Genomic_DNA"/>
</dbReference>